<sequence>MVVAIKNDFESAGLDTTVFKLDPITAEVNNSQQQQLAADQGDAVGTALQAATVDTGDSEMPFEIFARITLQQLAKH</sequence>
<evidence type="ECO:0000313" key="2">
    <source>
        <dbReference type="Proteomes" id="UP001190700"/>
    </source>
</evidence>
<reference evidence="1 2" key="1">
    <citation type="journal article" date="2015" name="Genome Biol. Evol.">
        <title>Comparative Genomics of a Bacterivorous Green Alga Reveals Evolutionary Causalities and Consequences of Phago-Mixotrophic Mode of Nutrition.</title>
        <authorList>
            <person name="Burns J.A."/>
            <person name="Paasch A."/>
            <person name="Narechania A."/>
            <person name="Kim E."/>
        </authorList>
    </citation>
    <scope>NUCLEOTIDE SEQUENCE [LARGE SCALE GENOMIC DNA]</scope>
    <source>
        <strain evidence="1 2">PLY_AMNH</strain>
    </source>
</reference>
<evidence type="ECO:0000313" key="1">
    <source>
        <dbReference type="EMBL" id="KAK3245053.1"/>
    </source>
</evidence>
<comment type="caution">
    <text evidence="1">The sequence shown here is derived from an EMBL/GenBank/DDBJ whole genome shotgun (WGS) entry which is preliminary data.</text>
</comment>
<organism evidence="1 2">
    <name type="scientific">Cymbomonas tetramitiformis</name>
    <dbReference type="NCBI Taxonomy" id="36881"/>
    <lineage>
        <taxon>Eukaryota</taxon>
        <taxon>Viridiplantae</taxon>
        <taxon>Chlorophyta</taxon>
        <taxon>Pyramimonadophyceae</taxon>
        <taxon>Pyramimonadales</taxon>
        <taxon>Pyramimonadaceae</taxon>
        <taxon>Cymbomonas</taxon>
    </lineage>
</organism>
<proteinExistence type="predicted"/>
<gene>
    <name evidence="1" type="ORF">CYMTET_45358</name>
</gene>
<accession>A0AAE0BYE5</accession>
<dbReference type="EMBL" id="LGRX02031065">
    <property type="protein sequence ID" value="KAK3245053.1"/>
    <property type="molecule type" value="Genomic_DNA"/>
</dbReference>
<name>A0AAE0BYE5_9CHLO</name>
<dbReference type="AlphaFoldDB" id="A0AAE0BYE5"/>
<dbReference type="Proteomes" id="UP001190700">
    <property type="component" value="Unassembled WGS sequence"/>
</dbReference>
<keyword evidence="2" id="KW-1185">Reference proteome</keyword>
<protein>
    <submittedName>
        <fullName evidence="1">Uncharacterized protein</fullName>
    </submittedName>
</protein>